<evidence type="ECO:0000313" key="5">
    <source>
        <dbReference type="Proteomes" id="UP000436088"/>
    </source>
</evidence>
<dbReference type="AlphaFoldDB" id="A0A6A2WYM3"/>
<feature type="domain" description="NAD(P)-binding" evidence="3">
    <location>
        <begin position="77"/>
        <end position="189"/>
    </location>
</feature>
<keyword evidence="1" id="KW-0175">Coiled coil</keyword>
<sequence>MARTFNSDSFLLTTTPQPWLTLSNPRFTVFAKRSPFQFAKAKDNPDQQGQAEDSSNSNPFRLNFVRRTDPTTVFPAGATGQAGTRTAQTLLRMGFTVRAGVPQLGDAQQLARLAVEYKRLNGVESSFQDAESIAKAIGNARKVVVTIGPGENGPSSEVSTADALQVIQAAQLAGVDHVAIVYDALTEDYTAESSYNVVVSAEGSIGANDYKEVDELFSVIPEDGRRRAYAEALPKAKAEEEAKEFAEKAREETDAEKRLKEETKKLLEKQRRASSRAEEAEGAVASIEGILSKANDISAGFSWENFSSQIATSVQKPSDEEKANKGQVATVGVLKVLKWFSSLVTNFEKMVFKVW</sequence>
<evidence type="ECO:0000259" key="3">
    <source>
        <dbReference type="Pfam" id="PF13460"/>
    </source>
</evidence>
<dbReference type="InterPro" id="IPR016040">
    <property type="entry name" value="NAD(P)-bd_dom"/>
</dbReference>
<reference evidence="4" key="1">
    <citation type="submission" date="2019-09" db="EMBL/GenBank/DDBJ databases">
        <title>Draft genome information of white flower Hibiscus syriacus.</title>
        <authorList>
            <person name="Kim Y.-M."/>
        </authorList>
    </citation>
    <scope>NUCLEOTIDE SEQUENCE [LARGE SCALE GENOMIC DNA]</scope>
    <source>
        <strain evidence="4">YM2019G1</strain>
    </source>
</reference>
<dbReference type="SUPFAM" id="SSF51735">
    <property type="entry name" value="NAD(P)-binding Rossmann-fold domains"/>
    <property type="match status" value="1"/>
</dbReference>
<dbReference type="Gene3D" id="3.40.50.720">
    <property type="entry name" value="NAD(P)-binding Rossmann-like Domain"/>
    <property type="match status" value="1"/>
</dbReference>
<keyword evidence="5" id="KW-1185">Reference proteome</keyword>
<gene>
    <name evidence="4" type="ORF">F3Y22_tig00112491pilonHSYRG00107</name>
</gene>
<dbReference type="Pfam" id="PF13460">
    <property type="entry name" value="NAD_binding_10"/>
    <property type="match status" value="1"/>
</dbReference>
<feature type="region of interest" description="Disordered" evidence="2">
    <location>
        <begin position="40"/>
        <end position="61"/>
    </location>
</feature>
<proteinExistence type="predicted"/>
<accession>A0A6A2WYM3</accession>
<dbReference type="EMBL" id="VEPZ02001593">
    <property type="protein sequence ID" value="KAE8666711.1"/>
    <property type="molecule type" value="Genomic_DNA"/>
</dbReference>
<dbReference type="PANTHER" id="PTHR47711">
    <property type="entry name" value="PROTEIN PLASTID TRANSCRIPTIONALLY ACTIVE 16, CHLOROPLASTIC"/>
    <property type="match status" value="1"/>
</dbReference>
<protein>
    <submittedName>
        <fullName evidence="4">Splicing factor PWI domain-containing protein, putative isoform 1</fullName>
    </submittedName>
</protein>
<comment type="caution">
    <text evidence="4">The sequence shown here is derived from an EMBL/GenBank/DDBJ whole genome shotgun (WGS) entry which is preliminary data.</text>
</comment>
<organism evidence="4 5">
    <name type="scientific">Hibiscus syriacus</name>
    <name type="common">Rose of Sharon</name>
    <dbReference type="NCBI Taxonomy" id="106335"/>
    <lineage>
        <taxon>Eukaryota</taxon>
        <taxon>Viridiplantae</taxon>
        <taxon>Streptophyta</taxon>
        <taxon>Embryophyta</taxon>
        <taxon>Tracheophyta</taxon>
        <taxon>Spermatophyta</taxon>
        <taxon>Magnoliopsida</taxon>
        <taxon>eudicotyledons</taxon>
        <taxon>Gunneridae</taxon>
        <taxon>Pentapetalae</taxon>
        <taxon>rosids</taxon>
        <taxon>malvids</taxon>
        <taxon>Malvales</taxon>
        <taxon>Malvaceae</taxon>
        <taxon>Malvoideae</taxon>
        <taxon>Hibiscus</taxon>
    </lineage>
</organism>
<name>A0A6A2WYM3_HIBSY</name>
<evidence type="ECO:0000313" key="4">
    <source>
        <dbReference type="EMBL" id="KAE8666711.1"/>
    </source>
</evidence>
<feature type="coiled-coil region" evidence="1">
    <location>
        <begin position="235"/>
        <end position="280"/>
    </location>
</feature>
<dbReference type="InterPro" id="IPR036291">
    <property type="entry name" value="NAD(P)-bd_dom_sf"/>
</dbReference>
<evidence type="ECO:0000256" key="1">
    <source>
        <dbReference type="SAM" id="Coils"/>
    </source>
</evidence>
<dbReference type="Proteomes" id="UP000436088">
    <property type="component" value="Unassembled WGS sequence"/>
</dbReference>
<feature type="compositionally biased region" description="Polar residues" evidence="2">
    <location>
        <begin position="46"/>
        <end position="60"/>
    </location>
</feature>
<dbReference type="PANTHER" id="PTHR47711:SF2">
    <property type="entry name" value="PROTEIN PLASTID TRANSCRIPTIONALLY ACTIVE 16, CHLOROPLASTIC"/>
    <property type="match status" value="1"/>
</dbReference>
<evidence type="ECO:0000256" key="2">
    <source>
        <dbReference type="SAM" id="MobiDB-lite"/>
    </source>
</evidence>